<dbReference type="AlphaFoldDB" id="A0A516GKZ7"/>
<reference evidence="2 4" key="1">
    <citation type="submission" date="2019-07" db="EMBL/GenBank/DDBJ databases">
        <title>Genome assembly of a nasal isolate of Dolosigranulum pigrum from a chronic sinusitis patient.</title>
        <authorList>
            <person name="Baig S."/>
            <person name="Overballe-Petersen S."/>
            <person name="Kaspar U."/>
            <person name="Rendboe A."/>
            <person name="de Man T."/>
            <person name="Liu C."/>
            <person name="Price L.B."/>
            <person name="Stegger M."/>
            <person name="Becker K."/>
            <person name="Skytt Andersen P."/>
        </authorList>
    </citation>
    <scope>NUCLEOTIDE SEQUENCE [LARGE SCALE GENOMIC DNA]</scope>
    <source>
        <strain evidence="2 4">83VPs-KB5</strain>
    </source>
</reference>
<dbReference type="Proteomes" id="UP000315953">
    <property type="component" value="Chromosome"/>
</dbReference>
<accession>A0A516GKZ7</accession>
<name>A0A516GKZ7_9LACT</name>
<gene>
    <name evidence="1" type="ORF">FNV33_09065</name>
    <name evidence="2" type="ORF">FNV33_09420</name>
    <name evidence="3" type="ORF">FNV33_09775</name>
</gene>
<evidence type="ECO:0000313" key="4">
    <source>
        <dbReference type="Proteomes" id="UP000315953"/>
    </source>
</evidence>
<dbReference type="KEGG" id="dpm:FNV33_09420"/>
<sequence length="154" mass="18059">MKIINIEQIKLLLDNEAISAYSIEKESKVSRQTITSIRRGDTALEKVPLNTLISLQSFFNNHPLSISYDYDQMIEELKHDKAYDIDDPLFVLRKKETLPATDHHPIVDYASKTYPLHNFIKECEETFGDMSDYYFEFKNSDDLLEEMEDMNKII</sequence>
<dbReference type="KEGG" id="dpm:FNV33_09065"/>
<evidence type="ECO:0000313" key="1">
    <source>
        <dbReference type="EMBL" id="QDO92133.1"/>
    </source>
</evidence>
<dbReference type="EMBL" id="CP041626">
    <property type="protein sequence ID" value="QDO92133.1"/>
    <property type="molecule type" value="Genomic_DNA"/>
</dbReference>
<protein>
    <submittedName>
        <fullName evidence="2">Uncharacterized protein</fullName>
    </submittedName>
</protein>
<dbReference type="RefSeq" id="WP_143333807.1">
    <property type="nucleotide sequence ID" value="NZ_CP041626.1"/>
</dbReference>
<organism evidence="2 4">
    <name type="scientific">Dolosigranulum pigrum</name>
    <dbReference type="NCBI Taxonomy" id="29394"/>
    <lineage>
        <taxon>Bacteria</taxon>
        <taxon>Bacillati</taxon>
        <taxon>Bacillota</taxon>
        <taxon>Bacilli</taxon>
        <taxon>Lactobacillales</taxon>
        <taxon>Carnobacteriaceae</taxon>
        <taxon>Dolosigranulum</taxon>
    </lineage>
</organism>
<evidence type="ECO:0000313" key="3">
    <source>
        <dbReference type="EMBL" id="QDO92263.1"/>
    </source>
</evidence>
<evidence type="ECO:0000313" key="2">
    <source>
        <dbReference type="EMBL" id="QDO92198.1"/>
    </source>
</evidence>
<dbReference type="KEGG" id="dpm:FNV33_09775"/>
<dbReference type="EMBL" id="CP041626">
    <property type="protein sequence ID" value="QDO92198.1"/>
    <property type="molecule type" value="Genomic_DNA"/>
</dbReference>
<proteinExistence type="predicted"/>
<dbReference type="EMBL" id="CP041626">
    <property type="protein sequence ID" value="QDO92263.1"/>
    <property type="molecule type" value="Genomic_DNA"/>
</dbReference>